<dbReference type="HAMAP" id="MF_00003">
    <property type="entry name" value="RbfA"/>
    <property type="match status" value="1"/>
</dbReference>
<evidence type="ECO:0000313" key="4">
    <source>
        <dbReference type="Proteomes" id="UP000315525"/>
    </source>
</evidence>
<dbReference type="GO" id="GO:0043024">
    <property type="term" value="F:ribosomal small subunit binding"/>
    <property type="evidence" value="ECO:0007669"/>
    <property type="project" value="TreeGrafter"/>
</dbReference>
<dbReference type="GO" id="GO:0005829">
    <property type="term" value="C:cytosol"/>
    <property type="evidence" value="ECO:0007669"/>
    <property type="project" value="TreeGrafter"/>
</dbReference>
<dbReference type="Gene3D" id="3.30.300.20">
    <property type="match status" value="1"/>
</dbReference>
<evidence type="ECO:0000313" key="3">
    <source>
        <dbReference type="EMBL" id="TET45763.1"/>
    </source>
</evidence>
<comment type="subcellular location">
    <subcellularLocation>
        <location evidence="2">Cytoplasm</location>
    </subcellularLocation>
</comment>
<dbReference type="InterPro" id="IPR015946">
    <property type="entry name" value="KH_dom-like_a/b"/>
</dbReference>
<gene>
    <name evidence="2 3" type="primary">rbfA</name>
    <name evidence="3" type="ORF">E3J62_06220</name>
</gene>
<accession>A0A523UT77</accession>
<dbReference type="SUPFAM" id="SSF89919">
    <property type="entry name" value="Ribosome-binding factor A, RbfA"/>
    <property type="match status" value="1"/>
</dbReference>
<dbReference type="InterPro" id="IPR000238">
    <property type="entry name" value="RbfA"/>
</dbReference>
<dbReference type="AlphaFoldDB" id="A0A523UT77"/>
<comment type="function">
    <text evidence="2">One of several proteins that assist in the late maturation steps of the functional core of the 30S ribosomal subunit. Associates with free 30S ribosomal subunits (but not with 30S subunits that are part of 70S ribosomes or polysomes). Required for efficient processing of 16S rRNA. May interact with the 5'-terminal helix region of 16S rRNA.</text>
</comment>
<name>A0A523UT77_UNCT6</name>
<dbReference type="Pfam" id="PF02033">
    <property type="entry name" value="RBFA"/>
    <property type="match status" value="1"/>
</dbReference>
<keyword evidence="1 2" id="KW-0690">Ribosome biogenesis</keyword>
<proteinExistence type="inferred from homology"/>
<dbReference type="InterPro" id="IPR020053">
    <property type="entry name" value="Ribosome-bd_factorA_CS"/>
</dbReference>
<comment type="subunit">
    <text evidence="2">Monomer. Binds 30S ribosomal subunits, but not 50S ribosomal subunits or 70S ribosomes.</text>
</comment>
<dbReference type="NCBIfam" id="TIGR00082">
    <property type="entry name" value="rbfA"/>
    <property type="match status" value="1"/>
</dbReference>
<dbReference type="InterPro" id="IPR023799">
    <property type="entry name" value="RbfA_dom_sf"/>
</dbReference>
<dbReference type="PANTHER" id="PTHR33515">
    <property type="entry name" value="RIBOSOME-BINDING FACTOR A, CHLOROPLASTIC-RELATED"/>
    <property type="match status" value="1"/>
</dbReference>
<comment type="similarity">
    <text evidence="2">Belongs to the RbfA family.</text>
</comment>
<dbReference type="PANTHER" id="PTHR33515:SF1">
    <property type="entry name" value="RIBOSOME-BINDING FACTOR A, CHLOROPLASTIC-RELATED"/>
    <property type="match status" value="1"/>
</dbReference>
<reference evidence="3 4" key="1">
    <citation type="submission" date="2019-03" db="EMBL/GenBank/DDBJ databases">
        <title>Metabolic potential of uncultured bacteria and archaea associated with petroleum seepage in deep-sea sediments.</title>
        <authorList>
            <person name="Dong X."/>
            <person name="Hubert C."/>
        </authorList>
    </citation>
    <scope>NUCLEOTIDE SEQUENCE [LARGE SCALE GENOMIC DNA]</scope>
    <source>
        <strain evidence="3">E44_bin18</strain>
    </source>
</reference>
<dbReference type="Proteomes" id="UP000315525">
    <property type="component" value="Unassembled WGS sequence"/>
</dbReference>
<dbReference type="GO" id="GO:0030490">
    <property type="term" value="P:maturation of SSU-rRNA"/>
    <property type="evidence" value="ECO:0007669"/>
    <property type="project" value="UniProtKB-UniRule"/>
</dbReference>
<evidence type="ECO:0000256" key="2">
    <source>
        <dbReference type="HAMAP-Rule" id="MF_00003"/>
    </source>
</evidence>
<comment type="caution">
    <text evidence="3">The sequence shown here is derived from an EMBL/GenBank/DDBJ whole genome shotgun (WGS) entry which is preliminary data.</text>
</comment>
<dbReference type="EMBL" id="SOJN01000075">
    <property type="protein sequence ID" value="TET45763.1"/>
    <property type="molecule type" value="Genomic_DNA"/>
</dbReference>
<evidence type="ECO:0000256" key="1">
    <source>
        <dbReference type="ARBA" id="ARBA00022517"/>
    </source>
</evidence>
<organism evidence="3 4">
    <name type="scientific">candidate division TA06 bacterium</name>
    <dbReference type="NCBI Taxonomy" id="2250710"/>
    <lineage>
        <taxon>Bacteria</taxon>
        <taxon>Bacteria division TA06</taxon>
    </lineage>
</organism>
<dbReference type="PROSITE" id="PS01319">
    <property type="entry name" value="RBFA"/>
    <property type="match status" value="1"/>
</dbReference>
<protein>
    <recommendedName>
        <fullName evidence="2">Ribosome-binding factor A</fullName>
    </recommendedName>
</protein>
<sequence>MSLRTDRVGDLIAREISLIIDRELKDPSIGFVTVTSARVTADFRHADVYVSVFGDEAKMEKSMEGLRRASPFIRSLIGRRIRIRYTPEIRFRLDNSLIRGEQIDKLLKEIENE</sequence>
<keyword evidence="2" id="KW-0963">Cytoplasm</keyword>